<dbReference type="InterPro" id="IPR000305">
    <property type="entry name" value="GIY-YIG_endonuc"/>
</dbReference>
<dbReference type="SUPFAM" id="SSF82771">
    <property type="entry name" value="GIY-YIG endonuclease"/>
    <property type="match status" value="1"/>
</dbReference>
<dbReference type="EMBL" id="CAADRN010000098">
    <property type="protein sequence ID" value="VFU12715.1"/>
    <property type="molecule type" value="Genomic_DNA"/>
</dbReference>
<sequence>MPYTYILQCSDGSYYTGWTVDLEARLKSHNSGRGSRYTRGRLPVTLVYWEFHQKRSDARRRESAIRKLRREQKEILINKTFE</sequence>
<reference evidence="2" key="1">
    <citation type="submission" date="2019-03" db="EMBL/GenBank/DDBJ databases">
        <authorList>
            <person name="Hao L."/>
        </authorList>
    </citation>
    <scope>NUCLEOTIDE SEQUENCE</scope>
</reference>
<dbReference type="Gene3D" id="3.40.1440.10">
    <property type="entry name" value="GIY-YIG endonuclease"/>
    <property type="match status" value="1"/>
</dbReference>
<evidence type="ECO:0000313" key="2">
    <source>
        <dbReference type="EMBL" id="VFU12715.1"/>
    </source>
</evidence>
<gene>
    <name evidence="2" type="ORF">SCFA_1870003</name>
</gene>
<protein>
    <recommendedName>
        <fullName evidence="1">GIY-YIG domain-containing protein</fullName>
    </recommendedName>
</protein>
<dbReference type="Pfam" id="PF01541">
    <property type="entry name" value="GIY-YIG"/>
    <property type="match status" value="1"/>
</dbReference>
<proteinExistence type="predicted"/>
<organism evidence="2">
    <name type="scientific">anaerobic digester metagenome</name>
    <dbReference type="NCBI Taxonomy" id="1263854"/>
    <lineage>
        <taxon>unclassified sequences</taxon>
        <taxon>metagenomes</taxon>
        <taxon>ecological metagenomes</taxon>
    </lineage>
</organism>
<evidence type="ECO:0000259" key="1">
    <source>
        <dbReference type="PROSITE" id="PS50164"/>
    </source>
</evidence>
<dbReference type="InterPro" id="IPR035901">
    <property type="entry name" value="GIY-YIG_endonuc_sf"/>
</dbReference>
<feature type="domain" description="GIY-YIG" evidence="1">
    <location>
        <begin position="1"/>
        <end position="75"/>
    </location>
</feature>
<accession>A0A485LWL0</accession>
<dbReference type="PROSITE" id="PS50164">
    <property type="entry name" value="GIY_YIG"/>
    <property type="match status" value="1"/>
</dbReference>
<dbReference type="AlphaFoldDB" id="A0A485LWL0"/>
<dbReference type="CDD" id="cd10456">
    <property type="entry name" value="GIY-YIG_UPF0213"/>
    <property type="match status" value="1"/>
</dbReference>
<dbReference type="InterPro" id="IPR050190">
    <property type="entry name" value="UPF0213_domain"/>
</dbReference>
<name>A0A485LWL0_9ZZZZ</name>
<dbReference type="PANTHER" id="PTHR34477">
    <property type="entry name" value="UPF0213 PROTEIN YHBQ"/>
    <property type="match status" value="1"/>
</dbReference>
<dbReference type="PANTHER" id="PTHR34477:SF1">
    <property type="entry name" value="UPF0213 PROTEIN YHBQ"/>
    <property type="match status" value="1"/>
</dbReference>